<dbReference type="InterPro" id="IPR001844">
    <property type="entry name" value="Cpn60/GroEL"/>
</dbReference>
<keyword evidence="2" id="KW-0143">Chaperone</keyword>
<dbReference type="InterPro" id="IPR027413">
    <property type="entry name" value="GROEL-like_equatorial_sf"/>
</dbReference>
<dbReference type="PROSITE" id="PS00296">
    <property type="entry name" value="CHAPERONINS_CPN60"/>
    <property type="match status" value="1"/>
</dbReference>
<feature type="compositionally biased region" description="Gly residues" evidence="3">
    <location>
        <begin position="145"/>
        <end position="158"/>
    </location>
</feature>
<proteinExistence type="inferred from homology"/>
<dbReference type="AlphaFoldDB" id="A0A6J6M1V7"/>
<dbReference type="GO" id="GO:0140662">
    <property type="term" value="F:ATP-dependent protein folding chaperone"/>
    <property type="evidence" value="ECO:0007669"/>
    <property type="project" value="InterPro"/>
</dbReference>
<dbReference type="InterPro" id="IPR002423">
    <property type="entry name" value="Cpn60/GroEL/TCP-1"/>
</dbReference>
<comment type="similarity">
    <text evidence="1">Belongs to the chaperonin (HSP60) family.</text>
</comment>
<dbReference type="GO" id="GO:0005524">
    <property type="term" value="F:ATP binding"/>
    <property type="evidence" value="ECO:0007669"/>
    <property type="project" value="InterPro"/>
</dbReference>
<reference evidence="4" key="1">
    <citation type="submission" date="2020-05" db="EMBL/GenBank/DDBJ databases">
        <authorList>
            <person name="Chiriac C."/>
            <person name="Salcher M."/>
            <person name="Ghai R."/>
            <person name="Kavagutti S V."/>
        </authorList>
    </citation>
    <scope>NUCLEOTIDE SEQUENCE</scope>
</reference>
<evidence type="ECO:0000256" key="2">
    <source>
        <dbReference type="ARBA" id="ARBA00023186"/>
    </source>
</evidence>
<organism evidence="4">
    <name type="scientific">freshwater metagenome</name>
    <dbReference type="NCBI Taxonomy" id="449393"/>
    <lineage>
        <taxon>unclassified sequences</taxon>
        <taxon>metagenomes</taxon>
        <taxon>ecological metagenomes</taxon>
    </lineage>
</organism>
<dbReference type="PANTHER" id="PTHR45633">
    <property type="entry name" value="60 KDA HEAT SHOCK PROTEIN, MITOCHONDRIAL"/>
    <property type="match status" value="1"/>
</dbReference>
<accession>A0A6J6M1V7</accession>
<dbReference type="SUPFAM" id="SSF48592">
    <property type="entry name" value="GroEL equatorial domain-like"/>
    <property type="match status" value="1"/>
</dbReference>
<evidence type="ECO:0000313" key="4">
    <source>
        <dbReference type="EMBL" id="CAB4666695.1"/>
    </source>
</evidence>
<evidence type="ECO:0000256" key="1">
    <source>
        <dbReference type="ARBA" id="ARBA00006607"/>
    </source>
</evidence>
<dbReference type="EMBL" id="CAEZXD010000002">
    <property type="protein sequence ID" value="CAB4666695.1"/>
    <property type="molecule type" value="Genomic_DNA"/>
</dbReference>
<evidence type="ECO:0000256" key="3">
    <source>
        <dbReference type="SAM" id="MobiDB-lite"/>
    </source>
</evidence>
<sequence>MKEKKHRLEDAISATRAAVEEGIVVGGGAALVHAASALDKDLGLEGDQAVGVRLVRKACDEPLRWIAENAGHEGYVVVAKVRTMKPNEGFNAATEVYEDLVKVGVIDPVKVTRSALANAASIAAMFITTEALVFETPENKKEEAGGSGHSHGPGGHGH</sequence>
<gene>
    <name evidence="4" type="ORF">UFOPK2343_00105</name>
</gene>
<feature type="region of interest" description="Disordered" evidence="3">
    <location>
        <begin position="138"/>
        <end position="158"/>
    </location>
</feature>
<dbReference type="GO" id="GO:0042026">
    <property type="term" value="P:protein refolding"/>
    <property type="evidence" value="ECO:0007669"/>
    <property type="project" value="InterPro"/>
</dbReference>
<dbReference type="InterPro" id="IPR018370">
    <property type="entry name" value="Chaperonin_Cpn60_CS"/>
</dbReference>
<dbReference type="Pfam" id="PF00118">
    <property type="entry name" value="Cpn60_TCP1"/>
    <property type="match status" value="1"/>
</dbReference>
<name>A0A6J6M1V7_9ZZZZ</name>
<protein>
    <submittedName>
        <fullName evidence="4">Unannotated protein</fullName>
    </submittedName>
</protein>
<dbReference type="Gene3D" id="1.10.560.10">
    <property type="entry name" value="GroEL-like equatorial domain"/>
    <property type="match status" value="1"/>
</dbReference>